<dbReference type="Pfam" id="PF24764">
    <property type="entry name" value="rva_4"/>
    <property type="match status" value="1"/>
</dbReference>
<reference evidence="2 3" key="1">
    <citation type="submission" date="2021-07" db="EMBL/GenBank/DDBJ databases">
        <authorList>
            <person name="Palmer J.M."/>
        </authorList>
    </citation>
    <scope>NUCLEOTIDE SEQUENCE [LARGE SCALE GENOMIC DNA]</scope>
    <source>
        <strain evidence="2 3">AT_MEX2019</strain>
        <tissue evidence="2">Muscle</tissue>
    </source>
</reference>
<evidence type="ECO:0000259" key="1">
    <source>
        <dbReference type="Pfam" id="PF24764"/>
    </source>
</evidence>
<feature type="domain" description="Integrase core" evidence="1">
    <location>
        <begin position="48"/>
        <end position="67"/>
    </location>
</feature>
<dbReference type="EMBL" id="JAHUTI010071341">
    <property type="protein sequence ID" value="MED6255570.1"/>
    <property type="molecule type" value="Genomic_DNA"/>
</dbReference>
<dbReference type="PANTHER" id="PTHR46791">
    <property type="entry name" value="EXPRESSED PROTEIN"/>
    <property type="match status" value="1"/>
</dbReference>
<proteinExistence type="predicted"/>
<sequence length="67" mass="8201">MWGKRCVLGGLRSRNIRIQRWRVRHCLQHLDPIGRAFRCRHTIRRRINNVQTPNQLWHIDGNHKLVR</sequence>
<evidence type="ECO:0000313" key="3">
    <source>
        <dbReference type="Proteomes" id="UP001345963"/>
    </source>
</evidence>
<dbReference type="Proteomes" id="UP001345963">
    <property type="component" value="Unassembled WGS sequence"/>
</dbReference>
<dbReference type="PANTHER" id="PTHR46791:SF4">
    <property type="match status" value="1"/>
</dbReference>
<accession>A0ABU7C124</accession>
<keyword evidence="3" id="KW-1185">Reference proteome</keyword>
<gene>
    <name evidence="2" type="ORF">ATANTOWER_011539</name>
</gene>
<name>A0ABU7C124_9TELE</name>
<dbReference type="InterPro" id="IPR058913">
    <property type="entry name" value="Integrase_dom_put"/>
</dbReference>
<protein>
    <recommendedName>
        <fullName evidence="1">Integrase core domain-containing protein</fullName>
    </recommendedName>
</protein>
<evidence type="ECO:0000313" key="2">
    <source>
        <dbReference type="EMBL" id="MED6255570.1"/>
    </source>
</evidence>
<comment type="caution">
    <text evidence="2">The sequence shown here is derived from an EMBL/GenBank/DDBJ whole genome shotgun (WGS) entry which is preliminary data.</text>
</comment>
<organism evidence="2 3">
    <name type="scientific">Ataeniobius toweri</name>
    <dbReference type="NCBI Taxonomy" id="208326"/>
    <lineage>
        <taxon>Eukaryota</taxon>
        <taxon>Metazoa</taxon>
        <taxon>Chordata</taxon>
        <taxon>Craniata</taxon>
        <taxon>Vertebrata</taxon>
        <taxon>Euteleostomi</taxon>
        <taxon>Actinopterygii</taxon>
        <taxon>Neopterygii</taxon>
        <taxon>Teleostei</taxon>
        <taxon>Neoteleostei</taxon>
        <taxon>Acanthomorphata</taxon>
        <taxon>Ovalentaria</taxon>
        <taxon>Atherinomorphae</taxon>
        <taxon>Cyprinodontiformes</taxon>
        <taxon>Goodeidae</taxon>
        <taxon>Ataeniobius</taxon>
    </lineage>
</organism>